<feature type="non-terminal residue" evidence="1">
    <location>
        <position position="1"/>
    </location>
</feature>
<protein>
    <submittedName>
        <fullName evidence="1">Uncharacterized protein</fullName>
    </submittedName>
</protein>
<dbReference type="EMBL" id="UINC01138771">
    <property type="protein sequence ID" value="SVD24923.1"/>
    <property type="molecule type" value="Genomic_DNA"/>
</dbReference>
<evidence type="ECO:0000313" key="1">
    <source>
        <dbReference type="EMBL" id="SVD24923.1"/>
    </source>
</evidence>
<sequence length="37" mass="4494">QKKYWKNLKIFKTTNPELRSLKAFSYVKFTTISEQIN</sequence>
<accession>A0A382TSF2</accession>
<name>A0A382TSF2_9ZZZZ</name>
<gene>
    <name evidence="1" type="ORF">METZ01_LOCUS377777</name>
</gene>
<proteinExistence type="predicted"/>
<organism evidence="1">
    <name type="scientific">marine metagenome</name>
    <dbReference type="NCBI Taxonomy" id="408172"/>
    <lineage>
        <taxon>unclassified sequences</taxon>
        <taxon>metagenomes</taxon>
        <taxon>ecological metagenomes</taxon>
    </lineage>
</organism>
<reference evidence="1" key="1">
    <citation type="submission" date="2018-05" db="EMBL/GenBank/DDBJ databases">
        <authorList>
            <person name="Lanie J.A."/>
            <person name="Ng W.-L."/>
            <person name="Kazmierczak K.M."/>
            <person name="Andrzejewski T.M."/>
            <person name="Davidsen T.M."/>
            <person name="Wayne K.J."/>
            <person name="Tettelin H."/>
            <person name="Glass J.I."/>
            <person name="Rusch D."/>
            <person name="Podicherti R."/>
            <person name="Tsui H.-C.T."/>
            <person name="Winkler M.E."/>
        </authorList>
    </citation>
    <scope>NUCLEOTIDE SEQUENCE</scope>
</reference>
<dbReference type="AlphaFoldDB" id="A0A382TSF2"/>